<dbReference type="PANTHER" id="PTHR33434:SF3">
    <property type="entry name" value="DEGV DOMAIN-CONTAINING PROTEIN YITS"/>
    <property type="match status" value="1"/>
</dbReference>
<evidence type="ECO:0000256" key="1">
    <source>
        <dbReference type="ARBA" id="ARBA00003238"/>
    </source>
</evidence>
<gene>
    <name evidence="4" type="ORF">P8V03_15580</name>
</gene>
<protein>
    <submittedName>
        <fullName evidence="4">DegV family protein</fullName>
    </submittedName>
</protein>
<dbReference type="NCBIfam" id="TIGR00762">
    <property type="entry name" value="DegV"/>
    <property type="match status" value="1"/>
</dbReference>
<dbReference type="InterPro" id="IPR003797">
    <property type="entry name" value="DegV"/>
</dbReference>
<dbReference type="Gene3D" id="3.40.50.10440">
    <property type="entry name" value="Dihydroxyacetone kinase, domain 1"/>
    <property type="match status" value="1"/>
</dbReference>
<evidence type="ECO:0000256" key="3">
    <source>
        <dbReference type="SAM" id="Coils"/>
    </source>
</evidence>
<feature type="coiled-coil region" evidence="3">
    <location>
        <begin position="205"/>
        <end position="232"/>
    </location>
</feature>
<reference evidence="4 5" key="1">
    <citation type="submission" date="2023-04" db="EMBL/GenBank/DDBJ databases">
        <title>Clostridium tannerae sp. nov., isolated from the fecal material of an alpaca.</title>
        <authorList>
            <person name="Miller S."/>
            <person name="Hendry M."/>
            <person name="King J."/>
            <person name="Sankaranarayanan K."/>
            <person name="Lawson P.A."/>
        </authorList>
    </citation>
    <scope>NUCLEOTIDE SEQUENCE [LARGE SCALE GENOMIC DNA]</scope>
    <source>
        <strain evidence="4 5">A1-XYC3</strain>
    </source>
</reference>
<dbReference type="EMBL" id="JARUJP010000023">
    <property type="protein sequence ID" value="MDW8802568.1"/>
    <property type="molecule type" value="Genomic_DNA"/>
</dbReference>
<dbReference type="SUPFAM" id="SSF82549">
    <property type="entry name" value="DAK1/DegV-like"/>
    <property type="match status" value="1"/>
</dbReference>
<dbReference type="Proteomes" id="UP001281656">
    <property type="component" value="Unassembled WGS sequence"/>
</dbReference>
<evidence type="ECO:0000313" key="5">
    <source>
        <dbReference type="Proteomes" id="UP001281656"/>
    </source>
</evidence>
<evidence type="ECO:0000313" key="4">
    <source>
        <dbReference type="EMBL" id="MDW8802568.1"/>
    </source>
</evidence>
<comment type="function">
    <text evidence="1">May bind long-chain fatty acids, such as palmitate, and may play a role in lipid transport or fatty acid metabolism.</text>
</comment>
<sequence>MKTILITDSCSDLPLEYIENNNIIYMSLTYEIKGQEFKDDFWKTTKSKEFYDKLREGELSKTSQVNSHRYYEEFKKHITQNNSIIYVGFSSALSGSTNSAAIAREQLLEEFKDADITVVDTKGASMGQGLLVYYANEMLKRGDSKEEVVNWLEENKLKLSHWFTVEDLNHLKRGGRISSTAAVVGTLLNIKPVLHVDNEGKLVPVEKVKGRKKSLKTLVDKLSEKIVNAEEQIIGISHGDCIEDAEHVRDLILEQYKVKEFIITNVGPVIGSHSGPGTVALFFLGSSR</sequence>
<dbReference type="InterPro" id="IPR043168">
    <property type="entry name" value="DegV_C"/>
</dbReference>
<keyword evidence="3" id="KW-0175">Coiled coil</keyword>
<dbReference type="PROSITE" id="PS51482">
    <property type="entry name" value="DEGV"/>
    <property type="match status" value="1"/>
</dbReference>
<organism evidence="4 5">
    <name type="scientific">Clostridium tanneri</name>
    <dbReference type="NCBI Taxonomy" id="3037988"/>
    <lineage>
        <taxon>Bacteria</taxon>
        <taxon>Bacillati</taxon>
        <taxon>Bacillota</taxon>
        <taxon>Clostridia</taxon>
        <taxon>Eubacteriales</taxon>
        <taxon>Clostridiaceae</taxon>
        <taxon>Clostridium</taxon>
    </lineage>
</organism>
<dbReference type="Pfam" id="PF02645">
    <property type="entry name" value="DegV"/>
    <property type="match status" value="1"/>
</dbReference>
<dbReference type="Gene3D" id="2.20.28.50">
    <property type="entry name" value="degv family protein"/>
    <property type="match status" value="1"/>
</dbReference>
<proteinExistence type="predicted"/>
<dbReference type="Gene3D" id="3.30.1180.10">
    <property type="match status" value="1"/>
</dbReference>
<comment type="caution">
    <text evidence="4">The sequence shown here is derived from an EMBL/GenBank/DDBJ whole genome shotgun (WGS) entry which is preliminary data.</text>
</comment>
<keyword evidence="2" id="KW-0446">Lipid-binding</keyword>
<accession>A0ABU4JXB1</accession>
<keyword evidence="5" id="KW-1185">Reference proteome</keyword>
<dbReference type="InterPro" id="IPR050270">
    <property type="entry name" value="DegV_domain_contain"/>
</dbReference>
<dbReference type="RefSeq" id="WP_318798883.1">
    <property type="nucleotide sequence ID" value="NZ_JARUJP010000023.1"/>
</dbReference>
<dbReference type="PANTHER" id="PTHR33434">
    <property type="entry name" value="DEGV DOMAIN-CONTAINING PROTEIN DR_1986-RELATED"/>
    <property type="match status" value="1"/>
</dbReference>
<name>A0ABU4JXB1_9CLOT</name>
<evidence type="ECO:0000256" key="2">
    <source>
        <dbReference type="ARBA" id="ARBA00023121"/>
    </source>
</evidence>